<evidence type="ECO:0000256" key="11">
    <source>
        <dbReference type="ARBA" id="ARBA00023306"/>
    </source>
</evidence>
<feature type="transmembrane region" description="Helical" evidence="14">
    <location>
        <begin position="321"/>
        <end position="342"/>
    </location>
</feature>
<reference evidence="17" key="1">
    <citation type="submission" date="2023-04" db="EMBL/GenBank/DDBJ databases">
        <title>Complete genome sequence of Temperatibacter marinus.</title>
        <authorList>
            <person name="Rong J.-C."/>
            <person name="Yi M.-L."/>
            <person name="Zhao Q."/>
        </authorList>
    </citation>
    <scope>NUCLEOTIDE SEQUENCE</scope>
    <source>
        <strain evidence="17">NBRC 110045</strain>
    </source>
</reference>
<feature type="domain" description="Histidine kinase" evidence="15">
    <location>
        <begin position="404"/>
        <end position="626"/>
    </location>
</feature>
<protein>
    <recommendedName>
        <fullName evidence="3">histidine kinase</fullName>
        <ecNumber evidence="3">2.7.13.3</ecNumber>
    </recommendedName>
</protein>
<evidence type="ECO:0000313" key="18">
    <source>
        <dbReference type="Proteomes" id="UP001268683"/>
    </source>
</evidence>
<dbReference type="KEGG" id="tmk:QGN29_08740"/>
<evidence type="ECO:0000259" key="15">
    <source>
        <dbReference type="PROSITE" id="PS50109"/>
    </source>
</evidence>
<dbReference type="InterPro" id="IPR004358">
    <property type="entry name" value="Sig_transdc_His_kin-like_C"/>
</dbReference>
<evidence type="ECO:0000259" key="16">
    <source>
        <dbReference type="PROSITE" id="PS50110"/>
    </source>
</evidence>
<name>A0AA52EF30_9PROT</name>
<keyword evidence="5" id="KW-0808">Transferase</keyword>
<keyword evidence="13" id="KW-0175">Coiled coil</keyword>
<dbReference type="PANTHER" id="PTHR43047">
    <property type="entry name" value="TWO-COMPONENT HISTIDINE PROTEIN KINASE"/>
    <property type="match status" value="1"/>
</dbReference>
<evidence type="ECO:0000256" key="3">
    <source>
        <dbReference type="ARBA" id="ARBA00012438"/>
    </source>
</evidence>
<dbReference type="Proteomes" id="UP001268683">
    <property type="component" value="Chromosome"/>
</dbReference>
<dbReference type="FunFam" id="3.30.565.10:FF:000010">
    <property type="entry name" value="Sensor histidine kinase RcsC"/>
    <property type="match status" value="1"/>
</dbReference>
<dbReference type="SUPFAM" id="SSF52172">
    <property type="entry name" value="CheY-like"/>
    <property type="match status" value="2"/>
</dbReference>
<dbReference type="Pfam" id="PF02518">
    <property type="entry name" value="HATPase_c"/>
    <property type="match status" value="1"/>
</dbReference>
<keyword evidence="7" id="KW-0418">Kinase</keyword>
<evidence type="ECO:0000256" key="12">
    <source>
        <dbReference type="PROSITE-ProRule" id="PRU00169"/>
    </source>
</evidence>
<comment type="subcellular location">
    <subcellularLocation>
        <location evidence="2">Membrane</location>
    </subcellularLocation>
</comment>
<evidence type="ECO:0000256" key="14">
    <source>
        <dbReference type="SAM" id="Phobius"/>
    </source>
</evidence>
<feature type="domain" description="Response regulatory" evidence="16">
    <location>
        <begin position="802"/>
        <end position="918"/>
    </location>
</feature>
<keyword evidence="9" id="KW-0902">Two-component regulatory system</keyword>
<evidence type="ECO:0000256" key="2">
    <source>
        <dbReference type="ARBA" id="ARBA00004370"/>
    </source>
</evidence>
<keyword evidence="6" id="KW-0547">Nucleotide-binding</keyword>
<keyword evidence="18" id="KW-1185">Reference proteome</keyword>
<keyword evidence="4 12" id="KW-0597">Phosphoprotein</keyword>
<dbReference type="PROSITE" id="PS50110">
    <property type="entry name" value="RESPONSE_REGULATORY"/>
    <property type="match status" value="2"/>
</dbReference>
<dbReference type="InterPro" id="IPR036890">
    <property type="entry name" value="HATPase_C_sf"/>
</dbReference>
<feature type="modified residue" description="4-aspartylphosphate" evidence="12">
    <location>
        <position position="729"/>
    </location>
</feature>
<dbReference type="Pfam" id="PF00072">
    <property type="entry name" value="Response_reg"/>
    <property type="match status" value="2"/>
</dbReference>
<evidence type="ECO:0000256" key="7">
    <source>
        <dbReference type="ARBA" id="ARBA00022777"/>
    </source>
</evidence>
<dbReference type="Gene3D" id="1.10.287.130">
    <property type="match status" value="1"/>
</dbReference>
<evidence type="ECO:0000256" key="5">
    <source>
        <dbReference type="ARBA" id="ARBA00022679"/>
    </source>
</evidence>
<dbReference type="EMBL" id="CP123872">
    <property type="protein sequence ID" value="WND01645.1"/>
    <property type="molecule type" value="Genomic_DNA"/>
</dbReference>
<dbReference type="Gene3D" id="3.40.50.2300">
    <property type="match status" value="2"/>
</dbReference>
<dbReference type="EC" id="2.7.13.3" evidence="3"/>
<dbReference type="InterPro" id="IPR001789">
    <property type="entry name" value="Sig_transdc_resp-reg_receiver"/>
</dbReference>
<feature type="modified residue" description="4-aspartylphosphate" evidence="12">
    <location>
        <position position="851"/>
    </location>
</feature>
<comment type="catalytic activity">
    <reaction evidence="1">
        <text>ATP + protein L-histidine = ADP + protein N-phospho-L-histidine.</text>
        <dbReference type="EC" id="2.7.13.3"/>
    </reaction>
</comment>
<keyword evidence="10 14" id="KW-0472">Membrane</keyword>
<keyword evidence="11" id="KW-0131">Cell cycle</keyword>
<dbReference type="SMART" id="SM00387">
    <property type="entry name" value="HATPase_c"/>
    <property type="match status" value="1"/>
</dbReference>
<dbReference type="InterPro" id="IPR011006">
    <property type="entry name" value="CheY-like_superfamily"/>
</dbReference>
<feature type="coiled-coil region" evidence="13">
    <location>
        <begin position="342"/>
        <end position="397"/>
    </location>
</feature>
<dbReference type="Pfam" id="PF00512">
    <property type="entry name" value="HisKA"/>
    <property type="match status" value="1"/>
</dbReference>
<dbReference type="InterPro" id="IPR003661">
    <property type="entry name" value="HisK_dim/P_dom"/>
</dbReference>
<gene>
    <name evidence="17" type="ORF">QGN29_08740</name>
</gene>
<dbReference type="Gene3D" id="3.30.565.10">
    <property type="entry name" value="Histidine kinase-like ATPase, C-terminal domain"/>
    <property type="match status" value="1"/>
</dbReference>
<dbReference type="GO" id="GO:0005886">
    <property type="term" value="C:plasma membrane"/>
    <property type="evidence" value="ECO:0007669"/>
    <property type="project" value="TreeGrafter"/>
</dbReference>
<organism evidence="17 18">
    <name type="scientific">Temperatibacter marinus</name>
    <dbReference type="NCBI Taxonomy" id="1456591"/>
    <lineage>
        <taxon>Bacteria</taxon>
        <taxon>Pseudomonadati</taxon>
        <taxon>Pseudomonadota</taxon>
        <taxon>Alphaproteobacteria</taxon>
        <taxon>Kordiimonadales</taxon>
        <taxon>Temperatibacteraceae</taxon>
        <taxon>Temperatibacter</taxon>
    </lineage>
</organism>
<evidence type="ECO:0000256" key="6">
    <source>
        <dbReference type="ARBA" id="ARBA00022741"/>
    </source>
</evidence>
<dbReference type="CDD" id="cd17574">
    <property type="entry name" value="REC_OmpR"/>
    <property type="match status" value="1"/>
</dbReference>
<keyword evidence="8" id="KW-0067">ATP-binding</keyword>
<dbReference type="FunFam" id="1.10.287.130:FF:000038">
    <property type="entry name" value="Sensory transduction histidine kinase"/>
    <property type="match status" value="1"/>
</dbReference>
<dbReference type="InterPro" id="IPR036097">
    <property type="entry name" value="HisK_dim/P_sf"/>
</dbReference>
<evidence type="ECO:0000256" key="4">
    <source>
        <dbReference type="ARBA" id="ARBA00022553"/>
    </source>
</evidence>
<proteinExistence type="predicted"/>
<evidence type="ECO:0000256" key="9">
    <source>
        <dbReference type="ARBA" id="ARBA00023012"/>
    </source>
</evidence>
<dbReference type="InterPro" id="IPR003594">
    <property type="entry name" value="HATPase_dom"/>
</dbReference>
<feature type="transmembrane region" description="Helical" evidence="14">
    <location>
        <begin position="6"/>
        <end position="26"/>
    </location>
</feature>
<evidence type="ECO:0000256" key="13">
    <source>
        <dbReference type="SAM" id="Coils"/>
    </source>
</evidence>
<dbReference type="CDD" id="cd16922">
    <property type="entry name" value="HATPase_EvgS-ArcB-TorS-like"/>
    <property type="match status" value="1"/>
</dbReference>
<dbReference type="SMART" id="SM00388">
    <property type="entry name" value="HisKA"/>
    <property type="match status" value="1"/>
</dbReference>
<keyword evidence="14" id="KW-1133">Transmembrane helix</keyword>
<dbReference type="SMART" id="SM00448">
    <property type="entry name" value="REC"/>
    <property type="match status" value="2"/>
</dbReference>
<dbReference type="SUPFAM" id="SSF47384">
    <property type="entry name" value="Homodimeric domain of signal transducing histidine kinase"/>
    <property type="match status" value="1"/>
</dbReference>
<dbReference type="SUPFAM" id="SSF55874">
    <property type="entry name" value="ATPase domain of HSP90 chaperone/DNA topoisomerase II/histidine kinase"/>
    <property type="match status" value="1"/>
</dbReference>
<dbReference type="RefSeq" id="WP_310797473.1">
    <property type="nucleotide sequence ID" value="NZ_CP123872.1"/>
</dbReference>
<evidence type="ECO:0000313" key="17">
    <source>
        <dbReference type="EMBL" id="WND01645.1"/>
    </source>
</evidence>
<dbReference type="PROSITE" id="PS50109">
    <property type="entry name" value="HIS_KIN"/>
    <property type="match status" value="1"/>
</dbReference>
<keyword evidence="14" id="KW-0812">Transmembrane</keyword>
<dbReference type="AlphaFoldDB" id="A0AA52EF30"/>
<accession>A0AA52EF30</accession>
<dbReference type="GO" id="GO:0000155">
    <property type="term" value="F:phosphorelay sensor kinase activity"/>
    <property type="evidence" value="ECO:0007669"/>
    <property type="project" value="InterPro"/>
</dbReference>
<dbReference type="InterPro" id="IPR005467">
    <property type="entry name" value="His_kinase_dom"/>
</dbReference>
<dbReference type="PANTHER" id="PTHR43047:SF72">
    <property type="entry name" value="OSMOSENSING HISTIDINE PROTEIN KINASE SLN1"/>
    <property type="match status" value="1"/>
</dbReference>
<dbReference type="GO" id="GO:0009927">
    <property type="term" value="F:histidine phosphotransfer kinase activity"/>
    <property type="evidence" value="ECO:0007669"/>
    <property type="project" value="TreeGrafter"/>
</dbReference>
<sequence>MVNLNFARLTIVIGVVLTLISSYLIYTYEKAEKTDAFLNRSQIASTVLGNKLRHHVNLIKELEAFLSASNYVSQDEFDKFLNVAFSGIQSMISVYTMDQVETSELAAWTATLQRENPERHASTVPYEYTKDWRKIYDLPKRRHYLVAYKWNDKDPYIKSGFDYGSYSIVADYYTNHTRDDEVYISPIQFQRAWGATHSGYWVVSKSVIKEENGVQKRKHIATALIDIRKFLKSVMDDLEFNNIQVSLLQTEFIDPSDAEIELQGADPFATAVNYEYGQKYSKSDFEYDGLTGLYLKGKINFPYSNINMVFTPTGDLYSPSLLSPTLVLFFGLLVTALLFWSVNNLQKTKALVEKKVERKTKDLVTAYNNLEEKQSELATLNRELEKAMTAAQSANKAKSQFLANMSHELRTPLNAIIGYSEMLKEDAEDEDNDDQVDDLGKVLSAGRHLLGLINDILDLSRIEADKMNLIIEEVGIEEMVRSVSSTTEPLFKKNNNYFSFDVSSKLTLMHTDEQRVRQILFNLLSNAAKFTADGNVRLIVDGASDHGKEQVVFRVEDTGIGMSENQVANIFEAFTQADASTTRNYGGSGLGLAISKEFSELLGGDLSVRSTLGEGSTFTFKLPLAQDDILASQGKTTVEPLSSSILPSVGDQSASLEETVQDTTDAIVAQKHDGNETSPRVLIIDDESVAREITKRYLSSKNVEILEAENGNEGLQMAREFEPDLIILDIMMPELNGWAVLELLKAEDKLKNIPVIICTMVDEAKRGYVLGATDYIQKPVNKDDLLKRVTMNLEDSPFTESTVLIVEDEKDIRDMMDRLLKQGGFTTLVAENGKIGLEKLNKNDVDVILLDLMMPVMDGFDFMEHFRRDERHNDIPIIIVTAKEITTEDRMRLDSKVYNIMRKGDYSRDQLLSEVDRLTNRAINESRV</sequence>
<dbReference type="CDD" id="cd00082">
    <property type="entry name" value="HisKA"/>
    <property type="match status" value="1"/>
</dbReference>
<dbReference type="PRINTS" id="PR00344">
    <property type="entry name" value="BCTRLSENSOR"/>
</dbReference>
<dbReference type="GO" id="GO:0005524">
    <property type="term" value="F:ATP binding"/>
    <property type="evidence" value="ECO:0007669"/>
    <property type="project" value="UniProtKB-KW"/>
</dbReference>
<feature type="domain" description="Response regulatory" evidence="16">
    <location>
        <begin position="680"/>
        <end position="793"/>
    </location>
</feature>
<evidence type="ECO:0000256" key="8">
    <source>
        <dbReference type="ARBA" id="ARBA00022840"/>
    </source>
</evidence>
<evidence type="ECO:0000256" key="1">
    <source>
        <dbReference type="ARBA" id="ARBA00000085"/>
    </source>
</evidence>
<evidence type="ECO:0000256" key="10">
    <source>
        <dbReference type="ARBA" id="ARBA00023136"/>
    </source>
</evidence>